<dbReference type="GO" id="GO:0042910">
    <property type="term" value="F:xenobiotic transmembrane transporter activity"/>
    <property type="evidence" value="ECO:0007669"/>
    <property type="project" value="InterPro"/>
</dbReference>
<feature type="transmembrane region" description="Helical" evidence="6">
    <location>
        <begin position="114"/>
        <end position="135"/>
    </location>
</feature>
<evidence type="ECO:0000256" key="5">
    <source>
        <dbReference type="ARBA" id="ARBA00023136"/>
    </source>
</evidence>
<evidence type="ECO:0000256" key="4">
    <source>
        <dbReference type="ARBA" id="ARBA00022989"/>
    </source>
</evidence>
<dbReference type="EMBL" id="MK482099">
    <property type="protein sequence ID" value="QFC18427.1"/>
    <property type="molecule type" value="Genomic_DNA"/>
</dbReference>
<evidence type="ECO:0000256" key="2">
    <source>
        <dbReference type="ARBA" id="ARBA00022475"/>
    </source>
</evidence>
<comment type="subcellular location">
    <subcellularLocation>
        <location evidence="1">Cell membrane</location>
        <topology evidence="1">Multi-pass membrane protein</topology>
    </subcellularLocation>
</comment>
<reference evidence="7" key="1">
    <citation type="journal article" date="2019" name="Int. J. Food Microbiol.">
        <title>Developing a novel molecular serotyping system based on capsular polysaccharide synthesis gene clusters of Vibrio parahaemolyticus.</title>
        <authorList>
            <person name="Pang Y."/>
            <person name="Guo X."/>
            <person name="Tian X."/>
            <person name="Liu F."/>
            <person name="Wang L."/>
            <person name="Wu J."/>
            <person name="Zhang S."/>
            <person name="Li S."/>
            <person name="Liu B."/>
        </authorList>
    </citation>
    <scope>NUCLEOTIDE SEQUENCE</scope>
    <source>
        <strain evidence="7">G2873</strain>
    </source>
</reference>
<dbReference type="GO" id="GO:0005886">
    <property type="term" value="C:plasma membrane"/>
    <property type="evidence" value="ECO:0007669"/>
    <property type="project" value="UniProtKB-SubCell"/>
</dbReference>
<feature type="transmembrane region" description="Helical" evidence="6">
    <location>
        <begin position="354"/>
        <end position="371"/>
    </location>
</feature>
<feature type="transmembrane region" description="Helical" evidence="6">
    <location>
        <begin position="76"/>
        <end position="99"/>
    </location>
</feature>
<keyword evidence="3 6" id="KW-0812">Transmembrane</keyword>
<feature type="transmembrane region" description="Helical" evidence="6">
    <location>
        <begin position="36"/>
        <end position="55"/>
    </location>
</feature>
<dbReference type="GO" id="GO:0015297">
    <property type="term" value="F:antiporter activity"/>
    <property type="evidence" value="ECO:0007669"/>
    <property type="project" value="InterPro"/>
</dbReference>
<dbReference type="Pfam" id="PF01554">
    <property type="entry name" value="MatE"/>
    <property type="match status" value="1"/>
</dbReference>
<feature type="transmembrane region" description="Helical" evidence="6">
    <location>
        <begin position="251"/>
        <end position="271"/>
    </location>
</feature>
<organism evidence="7">
    <name type="scientific">Vibrio parahaemolyticus</name>
    <dbReference type="NCBI Taxonomy" id="670"/>
    <lineage>
        <taxon>Bacteria</taxon>
        <taxon>Pseudomonadati</taxon>
        <taxon>Pseudomonadota</taxon>
        <taxon>Gammaproteobacteria</taxon>
        <taxon>Vibrionales</taxon>
        <taxon>Vibrionaceae</taxon>
        <taxon>Vibrio</taxon>
    </lineage>
</organism>
<evidence type="ECO:0000256" key="3">
    <source>
        <dbReference type="ARBA" id="ARBA00022692"/>
    </source>
</evidence>
<gene>
    <name evidence="7" type="primary">wzx</name>
</gene>
<keyword evidence="4 6" id="KW-1133">Transmembrane helix</keyword>
<feature type="transmembrane region" description="Helical" evidence="6">
    <location>
        <begin position="167"/>
        <end position="188"/>
    </location>
</feature>
<feature type="transmembrane region" description="Helical" evidence="6">
    <location>
        <begin position="209"/>
        <end position="231"/>
    </location>
</feature>
<feature type="transmembrane region" description="Helical" evidence="6">
    <location>
        <begin position="326"/>
        <end position="347"/>
    </location>
</feature>
<accession>A0A5P4S7V5</accession>
<feature type="transmembrane region" description="Helical" evidence="6">
    <location>
        <begin position="377"/>
        <end position="404"/>
    </location>
</feature>
<protein>
    <submittedName>
        <fullName evidence="7">Polysaccharide biosynthesis protein</fullName>
    </submittedName>
</protein>
<evidence type="ECO:0000313" key="7">
    <source>
        <dbReference type="EMBL" id="QFC18427.1"/>
    </source>
</evidence>
<proteinExistence type="predicted"/>
<dbReference type="PANTHER" id="PTHR30250:SF11">
    <property type="entry name" value="O-ANTIGEN TRANSPORTER-RELATED"/>
    <property type="match status" value="1"/>
</dbReference>
<evidence type="ECO:0000256" key="6">
    <source>
        <dbReference type="SAM" id="Phobius"/>
    </source>
</evidence>
<name>A0A5P4S7V5_VIBPH</name>
<dbReference type="PANTHER" id="PTHR30250">
    <property type="entry name" value="PST FAMILY PREDICTED COLANIC ACID TRANSPORTER"/>
    <property type="match status" value="1"/>
</dbReference>
<evidence type="ECO:0000256" key="1">
    <source>
        <dbReference type="ARBA" id="ARBA00004651"/>
    </source>
</evidence>
<dbReference type="InterPro" id="IPR050833">
    <property type="entry name" value="Poly_Biosynth_Transport"/>
</dbReference>
<feature type="transmembrane region" description="Helical" evidence="6">
    <location>
        <begin position="142"/>
        <end position="161"/>
    </location>
</feature>
<dbReference type="RefSeq" id="WP_025507309.1">
    <property type="nucleotide sequence ID" value="NZ_JAHRDB010000008.1"/>
</dbReference>
<dbReference type="InterPro" id="IPR002528">
    <property type="entry name" value="MATE_fam"/>
</dbReference>
<sequence length="411" mass="45698">MLSKIITLSLWGIGAITTYGMSLVVTKSLAPKDAGAFFIFQTVIITVGMLASLGLNSFLPKLLGGCDKIENVRNQVVFIFYINIVLALTLGLFAVYALVSFSDGLFSLNRHGPILVFCILFHSLNCIISAFFQSVKRPNFSVFYLTILQQSVFCIIVIISAKESLNSVLNILLLSYVISTIVMQVHVIKSYKNSFLNKGFDNVKPVVNVIPYFFTILLLSIVINQLPMLLAGKLFSLVEVAALQIAIKLSAAAGIVVTAINTIVAPQFSFFSSRSKFDELKKVYVSSLGFVVLFTLPCILLFFLYSEEFMLYFGSEYGKYNLYLKLLLVGQVFNVVSGPSACFLTMVGNYNKVIIGNSVHSVFVIFGYFLANELDNSLVFIASMSLGLVLSNLYWVYFVFSYFYKNKKGYI</sequence>
<keyword evidence="2" id="KW-1003">Cell membrane</keyword>
<feature type="transmembrane region" description="Helical" evidence="6">
    <location>
        <begin position="283"/>
        <end position="306"/>
    </location>
</feature>
<keyword evidence="5 6" id="KW-0472">Membrane</keyword>
<dbReference type="AlphaFoldDB" id="A0A5P4S7V5"/>